<dbReference type="InterPro" id="IPR026530">
    <property type="entry name" value="PSRP"/>
</dbReference>
<proteinExistence type="inferred from homology"/>
<keyword evidence="3 5" id="KW-0547">Nucleotide-binding</keyword>
<dbReference type="GO" id="GO:0043531">
    <property type="term" value="F:ADP binding"/>
    <property type="evidence" value="ECO:0007669"/>
    <property type="project" value="UniProtKB-UniRule"/>
</dbReference>
<organism evidence="6 7">
    <name type="scientific">Litorivicinus lipolyticus</name>
    <dbReference type="NCBI Taxonomy" id="418701"/>
    <lineage>
        <taxon>Bacteria</taxon>
        <taxon>Pseudomonadati</taxon>
        <taxon>Pseudomonadota</taxon>
        <taxon>Gammaproteobacteria</taxon>
        <taxon>Oceanospirillales</taxon>
        <taxon>Litorivicinaceae</taxon>
        <taxon>Litorivicinus</taxon>
    </lineage>
</organism>
<comment type="catalytic activity">
    <reaction evidence="5">
        <text>[pyruvate, water dikinase]-phosphate + phosphate + H(+) = [pyruvate, water dikinase] + diphosphate</text>
        <dbReference type="Rhea" id="RHEA:48580"/>
        <dbReference type="Rhea" id="RHEA-COMP:11425"/>
        <dbReference type="Rhea" id="RHEA-COMP:11426"/>
        <dbReference type="ChEBI" id="CHEBI:15378"/>
        <dbReference type="ChEBI" id="CHEBI:33019"/>
        <dbReference type="ChEBI" id="CHEBI:43176"/>
        <dbReference type="ChEBI" id="CHEBI:43474"/>
        <dbReference type="ChEBI" id="CHEBI:68546"/>
        <dbReference type="EC" id="2.7.4.28"/>
    </reaction>
</comment>
<dbReference type="Pfam" id="PF03618">
    <property type="entry name" value="Kinase-PPPase"/>
    <property type="match status" value="1"/>
</dbReference>
<evidence type="ECO:0000313" key="6">
    <source>
        <dbReference type="EMBL" id="QGG80359.1"/>
    </source>
</evidence>
<sequence length="276" mass="30978">MNRTKRTILFISDGTGITAETLGQALLSQFDTKIDFERQTHPYVDSPDKANQVRDEINHIAGRDGVPPIVFDTLVDPQVRDIISSSNGVMMDVFQTFLKPLESALETESAYSVGMSHAVKPDNGYDLRIDAVNFALDNDDGARIRYYDQADLILIGVSRCGKTPTCLYLAMQFGIRAANYPLTEEDLDNPVLPAILKKHKSKLFGLTIDPVRLSAIREQRRPDSRYCSPHQCHFEVNEVEAIYRREGIPHIATTDQSVEEISTQVLAMSGLKRRHV</sequence>
<dbReference type="RefSeq" id="WP_153713863.1">
    <property type="nucleotide sequence ID" value="NZ_CP045871.1"/>
</dbReference>
<dbReference type="InterPro" id="IPR005177">
    <property type="entry name" value="Kinase-pyrophosphorylase"/>
</dbReference>
<dbReference type="EC" id="2.7.11.33" evidence="5"/>
<dbReference type="GO" id="GO:0016776">
    <property type="term" value="F:phosphotransferase activity, phosphate group as acceptor"/>
    <property type="evidence" value="ECO:0007669"/>
    <property type="project" value="UniProtKB-UniRule"/>
</dbReference>
<dbReference type="PANTHER" id="PTHR31756:SF3">
    <property type="entry name" value="PYRUVATE, PHOSPHATE DIKINASE REGULATORY PROTEIN 1, CHLOROPLASTIC"/>
    <property type="match status" value="1"/>
</dbReference>
<keyword evidence="7" id="KW-1185">Reference proteome</keyword>
<protein>
    <recommendedName>
        <fullName evidence="5">Putative phosphoenolpyruvate synthase regulatory protein</fullName>
        <shortName evidence="5">PEP synthase regulatory protein</shortName>
        <shortName evidence="5">PSRP</shortName>
        <ecNumber evidence="5">2.7.11.33</ecNumber>
        <ecNumber evidence="5">2.7.4.28</ecNumber>
    </recommendedName>
    <alternativeName>
        <fullName evidence="5">Pyruvate, water dikinase regulatory protein</fullName>
    </alternativeName>
</protein>
<comment type="catalytic activity">
    <reaction evidence="5">
        <text>[pyruvate, water dikinase] + ADP = [pyruvate, water dikinase]-phosphate + AMP + H(+)</text>
        <dbReference type="Rhea" id="RHEA:46020"/>
        <dbReference type="Rhea" id="RHEA-COMP:11425"/>
        <dbReference type="Rhea" id="RHEA-COMP:11426"/>
        <dbReference type="ChEBI" id="CHEBI:15378"/>
        <dbReference type="ChEBI" id="CHEBI:43176"/>
        <dbReference type="ChEBI" id="CHEBI:68546"/>
        <dbReference type="ChEBI" id="CHEBI:456215"/>
        <dbReference type="ChEBI" id="CHEBI:456216"/>
        <dbReference type="EC" id="2.7.11.33"/>
    </reaction>
</comment>
<dbReference type="EC" id="2.7.4.28" evidence="5"/>
<evidence type="ECO:0000313" key="7">
    <source>
        <dbReference type="Proteomes" id="UP000388235"/>
    </source>
</evidence>
<reference evidence="6 7" key="1">
    <citation type="submission" date="2019-11" db="EMBL/GenBank/DDBJ databases">
        <authorList>
            <person name="Khan S.A."/>
            <person name="Jeon C.O."/>
            <person name="Chun B.H."/>
        </authorList>
    </citation>
    <scope>NUCLEOTIDE SEQUENCE [LARGE SCALE GENOMIC DNA]</scope>
    <source>
        <strain evidence="6 7">IMCC 1097</strain>
    </source>
</reference>
<dbReference type="KEGG" id="llp:GH975_07165"/>
<evidence type="ECO:0000256" key="4">
    <source>
        <dbReference type="ARBA" id="ARBA00022777"/>
    </source>
</evidence>
<comment type="function">
    <text evidence="5">Bifunctional serine/threonine kinase and phosphorylase involved in the regulation of the phosphoenolpyruvate synthase (PEPS) by catalyzing its phosphorylation/dephosphorylation.</text>
</comment>
<evidence type="ECO:0000256" key="1">
    <source>
        <dbReference type="ARBA" id="ARBA00022527"/>
    </source>
</evidence>
<evidence type="ECO:0000256" key="2">
    <source>
        <dbReference type="ARBA" id="ARBA00022679"/>
    </source>
</evidence>
<dbReference type="GO" id="GO:0004674">
    <property type="term" value="F:protein serine/threonine kinase activity"/>
    <property type="evidence" value="ECO:0007669"/>
    <property type="project" value="UniProtKB-UniRule"/>
</dbReference>
<dbReference type="PANTHER" id="PTHR31756">
    <property type="entry name" value="PYRUVATE, PHOSPHATE DIKINASE REGULATORY PROTEIN 1, CHLOROPLASTIC"/>
    <property type="match status" value="1"/>
</dbReference>
<gene>
    <name evidence="6" type="primary">ppsR</name>
    <name evidence="6" type="ORF">GH975_07165</name>
</gene>
<evidence type="ECO:0000256" key="3">
    <source>
        <dbReference type="ARBA" id="ARBA00022741"/>
    </source>
</evidence>
<name>A0A5Q2Q7D3_9GAMM</name>
<evidence type="ECO:0000256" key="5">
    <source>
        <dbReference type="HAMAP-Rule" id="MF_01062"/>
    </source>
</evidence>
<keyword evidence="4 5" id="KW-0418">Kinase</keyword>
<accession>A0A5Q2Q7D3</accession>
<keyword evidence="1 5" id="KW-0723">Serine/threonine-protein kinase</keyword>
<keyword evidence="6" id="KW-0670">Pyruvate</keyword>
<dbReference type="NCBIfam" id="NF003742">
    <property type="entry name" value="PRK05339.1"/>
    <property type="match status" value="1"/>
</dbReference>
<dbReference type="OrthoDB" id="9782201at2"/>
<comment type="similarity">
    <text evidence="5">Belongs to the pyruvate, phosphate/water dikinase regulatory protein family. PSRP subfamily.</text>
</comment>
<dbReference type="EMBL" id="CP045871">
    <property type="protein sequence ID" value="QGG80359.1"/>
    <property type="molecule type" value="Genomic_DNA"/>
</dbReference>
<dbReference type="AlphaFoldDB" id="A0A5Q2Q7D3"/>
<keyword evidence="2 5" id="KW-0808">Transferase</keyword>
<feature type="binding site" evidence="5">
    <location>
        <begin position="156"/>
        <end position="163"/>
    </location>
    <ligand>
        <name>ADP</name>
        <dbReference type="ChEBI" id="CHEBI:456216"/>
    </ligand>
</feature>
<dbReference type="HAMAP" id="MF_01062">
    <property type="entry name" value="PSRP"/>
    <property type="match status" value="1"/>
</dbReference>
<dbReference type="GO" id="GO:0005524">
    <property type="term" value="F:ATP binding"/>
    <property type="evidence" value="ECO:0007669"/>
    <property type="project" value="InterPro"/>
</dbReference>
<dbReference type="Proteomes" id="UP000388235">
    <property type="component" value="Chromosome"/>
</dbReference>